<dbReference type="GeneID" id="64956409"/>
<dbReference type="EC" id="3.4.21.-" evidence="6"/>
<gene>
    <name evidence="8" type="ORF">AKAW2_20024A</name>
</gene>
<dbReference type="PANTHER" id="PTHR15462">
    <property type="entry name" value="SERINE PROTEASE"/>
    <property type="match status" value="1"/>
</dbReference>
<keyword evidence="3" id="KW-0732">Signal</keyword>
<dbReference type="PRINTS" id="PR00839">
    <property type="entry name" value="V8PROTEASE"/>
</dbReference>
<evidence type="ECO:0000313" key="8">
    <source>
        <dbReference type="EMBL" id="BCR95084.1"/>
    </source>
</evidence>
<dbReference type="InterPro" id="IPR009003">
    <property type="entry name" value="Peptidase_S1_PA"/>
</dbReference>
<comment type="similarity">
    <text evidence="1 6">Belongs to the peptidase S1B family.</text>
</comment>
<proteinExistence type="inferred from homology"/>
<dbReference type="KEGG" id="aluc:AKAW2_20024A"/>
<keyword evidence="9" id="KW-1185">Reference proteome</keyword>
<evidence type="ECO:0000256" key="4">
    <source>
        <dbReference type="ARBA" id="ARBA00022801"/>
    </source>
</evidence>
<dbReference type="EMBL" id="AP024426">
    <property type="protein sequence ID" value="BCR95084.1"/>
    <property type="molecule type" value="Genomic_DNA"/>
</dbReference>
<evidence type="ECO:0000256" key="3">
    <source>
        <dbReference type="ARBA" id="ARBA00022729"/>
    </source>
</evidence>
<accession>A0A7R7W2B2</accession>
<dbReference type="GO" id="GO:0006508">
    <property type="term" value="P:proteolysis"/>
    <property type="evidence" value="ECO:0007669"/>
    <property type="project" value="UniProtKB-KW"/>
</dbReference>
<evidence type="ECO:0000256" key="2">
    <source>
        <dbReference type="ARBA" id="ARBA00022670"/>
    </source>
</evidence>
<keyword evidence="5 6" id="KW-0720">Serine protease</keyword>
<evidence type="ECO:0000256" key="5">
    <source>
        <dbReference type="ARBA" id="ARBA00022825"/>
    </source>
</evidence>
<feature type="compositionally biased region" description="Low complexity" evidence="7">
    <location>
        <begin position="613"/>
        <end position="631"/>
    </location>
</feature>
<organism evidence="8 9">
    <name type="scientific">Aspergillus kawachii</name>
    <name type="common">White koji mold</name>
    <name type="synonym">Aspergillus awamori var. kawachi</name>
    <dbReference type="NCBI Taxonomy" id="1069201"/>
    <lineage>
        <taxon>Eukaryota</taxon>
        <taxon>Fungi</taxon>
        <taxon>Dikarya</taxon>
        <taxon>Ascomycota</taxon>
        <taxon>Pezizomycotina</taxon>
        <taxon>Eurotiomycetes</taxon>
        <taxon>Eurotiomycetidae</taxon>
        <taxon>Eurotiales</taxon>
        <taxon>Aspergillaceae</taxon>
        <taxon>Aspergillus</taxon>
        <taxon>Aspergillus subgen. Circumdati</taxon>
    </lineage>
</organism>
<dbReference type="InterPro" id="IPR050966">
    <property type="entry name" value="Glutamyl_endopeptidase"/>
</dbReference>
<feature type="compositionally biased region" description="Polar residues" evidence="7">
    <location>
        <begin position="30"/>
        <end position="43"/>
    </location>
</feature>
<evidence type="ECO:0000256" key="1">
    <source>
        <dbReference type="ARBA" id="ARBA00008764"/>
    </source>
</evidence>
<feature type="region of interest" description="Disordered" evidence="7">
    <location>
        <begin position="613"/>
        <end position="649"/>
    </location>
</feature>
<dbReference type="RefSeq" id="XP_041538850.1">
    <property type="nucleotide sequence ID" value="XM_041684692.1"/>
</dbReference>
<dbReference type="PANTHER" id="PTHR15462:SF8">
    <property type="entry name" value="SERINE PROTEASE"/>
    <property type="match status" value="1"/>
</dbReference>
<feature type="region of interest" description="Disordered" evidence="7">
    <location>
        <begin position="21"/>
        <end position="43"/>
    </location>
</feature>
<protein>
    <recommendedName>
        <fullName evidence="6">Serine protease</fullName>
        <ecNumber evidence="6">3.4.21.-</ecNumber>
    </recommendedName>
</protein>
<dbReference type="InterPro" id="IPR008256">
    <property type="entry name" value="Peptidase_S1B"/>
</dbReference>
<dbReference type="AlphaFoldDB" id="A0A7R7W2B2"/>
<reference evidence="8" key="2">
    <citation type="submission" date="2021-02" db="EMBL/GenBank/DDBJ databases">
        <title>Aspergillus luchuensis mut. kawachii IFO 4304 genome sequence.</title>
        <authorList>
            <person name="Mori K."/>
            <person name="Kadooka C."/>
            <person name="Goto M."/>
            <person name="Futagami T."/>
        </authorList>
    </citation>
    <scope>NUCLEOTIDE SEQUENCE</scope>
    <source>
        <strain evidence="8">IFO 4308</strain>
    </source>
</reference>
<dbReference type="GO" id="GO:0008236">
    <property type="term" value="F:serine-type peptidase activity"/>
    <property type="evidence" value="ECO:0007669"/>
    <property type="project" value="UniProtKB-KW"/>
</dbReference>
<feature type="compositionally biased region" description="Polar residues" evidence="7">
    <location>
        <begin position="676"/>
        <end position="698"/>
    </location>
</feature>
<name>A0A7R7W2B2_ASPKA</name>
<dbReference type="Proteomes" id="UP000661280">
    <property type="component" value="Chromosome 2"/>
</dbReference>
<dbReference type="SUPFAM" id="SSF50494">
    <property type="entry name" value="Trypsin-like serine proteases"/>
    <property type="match status" value="1"/>
</dbReference>
<evidence type="ECO:0000313" key="9">
    <source>
        <dbReference type="Proteomes" id="UP000661280"/>
    </source>
</evidence>
<dbReference type="OrthoDB" id="3693942at2759"/>
<evidence type="ECO:0000256" key="7">
    <source>
        <dbReference type="SAM" id="MobiDB-lite"/>
    </source>
</evidence>
<keyword evidence="2 6" id="KW-0645">Protease</keyword>
<feature type="region of interest" description="Disordered" evidence="7">
    <location>
        <begin position="674"/>
        <end position="698"/>
    </location>
</feature>
<dbReference type="Gene3D" id="2.40.10.10">
    <property type="entry name" value="Trypsin-like serine proteases"/>
    <property type="match status" value="2"/>
</dbReference>
<keyword evidence="4 6" id="KW-0378">Hydrolase</keyword>
<sequence length="698" mass="75575">MEIDGADSLGNLALIENDRATKNDHYDAGQGSSPNRDGSTNSSLCHTSSAVSVTAGTWTLARTTSEAVESFFGLHEEGNEAIFEDYRELVDRKHFAPGGKYHSIVKLFMRYEGQEPDDQRHAMGTGWLVRDDTLVTAGHCAFDWSQNDGKGFGRAIEVKAYIGYNGKRSINDPDVQFRHGVQIVTTEGWLQSGPTETPLISKDIIGVVGYPGDMQMDGEFGAQMYEEFKTVKWDRRKAANQMLEYRIDTYKGQSGSPVLVQNRPLTSIGAHVYGGAGNNSASPIGGEYGNPYHEYISVLQRQYPIQTTKAGTKYVRVGGNSMDRKSDAEDGFWDDLKDVLKVGAPMVSGALQMVSPFLGPIGEPIAALAGTAISMAAKRSVESGLTDAHPGEFAQSRTAEEAILSEAALQVFLRADADPADVDIVAPTILPAILPAALHLSQDIYTQKGAEADRESFHPTSYGRREPIRLPRDFRDDSFTHYLLKSVERETVDEIFWGMLGSVLSAASKGANAVQTGLSVISKMVPTTEAAFEQPMDPYLKLKVLGCRVLLAGATLQVLRNTPPEQLETEDFFTRIQFIVQKIGPAVMKYAPVVVSAVRPVLTPIIQPPAGTTSLAASSSSTQGSRSFSTAGQSTLEVPGGGVGGLKKRPSQTFFDKVMGTANECKLLLRERVSESQDATEASGSNQDGLMWTSMNDA</sequence>
<reference evidence="8" key="1">
    <citation type="submission" date="2021-01" db="EMBL/GenBank/DDBJ databases">
        <authorList>
            <consortium name="Aspergillus luchuensis mut. kawachii IFO 4304 genome sequencing consortium"/>
            <person name="Kazuki M."/>
            <person name="Futagami T."/>
        </authorList>
    </citation>
    <scope>NUCLEOTIDE SEQUENCE</scope>
    <source>
        <strain evidence="8">IFO 4308</strain>
    </source>
</reference>
<dbReference type="InterPro" id="IPR043504">
    <property type="entry name" value="Peptidase_S1_PA_chymotrypsin"/>
</dbReference>
<evidence type="ECO:0000256" key="6">
    <source>
        <dbReference type="RuleBase" id="RU004296"/>
    </source>
</evidence>